<organism evidence="2 3">
    <name type="scientific">Slackia exigua (strain ATCC 700122 / DSM 15923 / CIP 105133 / JCM 11022 / KCTC 5966 / S-7)</name>
    <dbReference type="NCBI Taxonomy" id="649764"/>
    <lineage>
        <taxon>Bacteria</taxon>
        <taxon>Bacillati</taxon>
        <taxon>Actinomycetota</taxon>
        <taxon>Coriobacteriia</taxon>
        <taxon>Eggerthellales</taxon>
        <taxon>Eggerthellaceae</taxon>
        <taxon>Slackia</taxon>
    </lineage>
</organism>
<dbReference type="GO" id="GO:0004826">
    <property type="term" value="F:phenylalanine-tRNA ligase activity"/>
    <property type="evidence" value="ECO:0007669"/>
    <property type="project" value="InterPro"/>
</dbReference>
<dbReference type="SUPFAM" id="SSF56037">
    <property type="entry name" value="PheT/TilS domain"/>
    <property type="match status" value="1"/>
</dbReference>
<dbReference type="InterPro" id="IPR020825">
    <property type="entry name" value="Phe-tRNA_synthase-like_B3/B4"/>
</dbReference>
<evidence type="ECO:0000313" key="2">
    <source>
        <dbReference type="EMBL" id="EEZ60806.1"/>
    </source>
</evidence>
<proteinExistence type="predicted"/>
<evidence type="ECO:0000313" key="3">
    <source>
        <dbReference type="Proteomes" id="UP000006001"/>
    </source>
</evidence>
<keyword evidence="3" id="KW-1185">Reference proteome</keyword>
<dbReference type="InterPro" id="IPR005146">
    <property type="entry name" value="B3/B4_tRNA-bd"/>
</dbReference>
<reference evidence="2" key="1">
    <citation type="submission" date="2009-10" db="EMBL/GenBank/DDBJ databases">
        <authorList>
            <person name="Weinstock G."/>
            <person name="Sodergren E."/>
            <person name="Clifton S."/>
            <person name="Fulton L."/>
            <person name="Fulton B."/>
            <person name="Courtney L."/>
            <person name="Fronick C."/>
            <person name="Harrison M."/>
            <person name="Strong C."/>
            <person name="Farmer C."/>
            <person name="Delahaunty K."/>
            <person name="Markovic C."/>
            <person name="Hall O."/>
            <person name="Minx P."/>
            <person name="Tomlinson C."/>
            <person name="Mitreva M."/>
            <person name="Nelson J."/>
            <person name="Hou S."/>
            <person name="Wollam A."/>
            <person name="Pepin K.H."/>
            <person name="Johnson M."/>
            <person name="Bhonagiri V."/>
            <person name="Nash W.E."/>
            <person name="Warren W."/>
            <person name="Chinwalla A."/>
            <person name="Mardis E.R."/>
            <person name="Wilson R.K."/>
        </authorList>
    </citation>
    <scope>NUCLEOTIDE SEQUENCE [LARGE SCALE GENOMIC DNA]</scope>
    <source>
        <strain evidence="2">ATCC 700122</strain>
    </source>
</reference>
<dbReference type="Gene3D" id="3.50.40.10">
    <property type="entry name" value="Phenylalanyl-trna Synthetase, Chain B, domain 3"/>
    <property type="match status" value="1"/>
</dbReference>
<evidence type="ECO:0000259" key="1">
    <source>
        <dbReference type="SMART" id="SM00873"/>
    </source>
</evidence>
<dbReference type="OrthoDB" id="276580at2"/>
<dbReference type="Proteomes" id="UP000006001">
    <property type="component" value="Unassembled WGS sequence"/>
</dbReference>
<dbReference type="STRING" id="649764.HMPREF0762_01614"/>
<sequence length="242" mass="26686">MKKSIIIDESFWNIFPDASIAYAIVRDFKADGDVPENERVEIAALLKEANEIANGNLVSSTISQNPCVAVWRDAYTKFKKKKGARCSMENLMKRTLNGNPVGSIAPTVDISNAISLKYAFPVGQEDLDSIAEALHLGVSEEPLPFLPIGEESEEPSLPGEMLYYDAEGAVCRCMNWRDGQRTAVTDATRNATLLMENIEPDRIGDLQAALDEYCMLAKKYLDADIVVAGILVKDDPAVEFDY</sequence>
<dbReference type="AlphaFoldDB" id="D0WID9"/>
<dbReference type="GeneID" id="85008277"/>
<gene>
    <name evidence="2" type="ORF">HMPREF0762_01614</name>
</gene>
<dbReference type="GO" id="GO:0003723">
    <property type="term" value="F:RNA binding"/>
    <property type="evidence" value="ECO:0007669"/>
    <property type="project" value="InterPro"/>
</dbReference>
<dbReference type="EMBL" id="ACUX02000016">
    <property type="protein sequence ID" value="EEZ60806.1"/>
    <property type="molecule type" value="Genomic_DNA"/>
</dbReference>
<comment type="caution">
    <text evidence="2">The sequence shown here is derived from an EMBL/GenBank/DDBJ whole genome shotgun (WGS) entry which is preliminary data.</text>
</comment>
<dbReference type="SMART" id="SM00873">
    <property type="entry name" value="B3_4"/>
    <property type="match status" value="1"/>
</dbReference>
<dbReference type="Pfam" id="PF03483">
    <property type="entry name" value="B3_4"/>
    <property type="match status" value="1"/>
</dbReference>
<dbReference type="PANTHER" id="PTHR39209:SF2">
    <property type="entry name" value="CYTOPLASMIC PROTEIN"/>
    <property type="match status" value="1"/>
</dbReference>
<dbReference type="PANTHER" id="PTHR39209">
    <property type="match status" value="1"/>
</dbReference>
<accession>D0WID9</accession>
<name>D0WID9_SLAES</name>
<protein>
    <submittedName>
        <fullName evidence="2">B3/4 domain protein</fullName>
    </submittedName>
</protein>
<dbReference type="eggNOG" id="COG3382">
    <property type="taxonomic scope" value="Bacteria"/>
</dbReference>
<feature type="domain" description="B3/B4 tRNA-binding" evidence="1">
    <location>
        <begin position="69"/>
        <end position="215"/>
    </location>
</feature>
<dbReference type="RefSeq" id="WP_006362875.1">
    <property type="nucleotide sequence ID" value="NZ_GG700631.1"/>
</dbReference>
<dbReference type="HOGENOM" id="CLU_076869_1_1_11"/>